<reference evidence="1 2" key="1">
    <citation type="journal article" date="2022" name="bioRxiv">
        <title>Genomics of Preaxostyla Flagellates Illuminates Evolutionary Transitions and the Path Towards Mitochondrial Loss.</title>
        <authorList>
            <person name="Novak L.V.F."/>
            <person name="Treitli S.C."/>
            <person name="Pyrih J."/>
            <person name="Halakuc P."/>
            <person name="Pipaliya S.V."/>
            <person name="Vacek V."/>
            <person name="Brzon O."/>
            <person name="Soukal P."/>
            <person name="Eme L."/>
            <person name="Dacks J.B."/>
            <person name="Karnkowska A."/>
            <person name="Elias M."/>
            <person name="Hampl V."/>
        </authorList>
    </citation>
    <scope>NUCLEOTIDE SEQUENCE [LARGE SCALE GENOMIC DNA]</scope>
    <source>
        <strain evidence="1">NAU3</strain>
        <tissue evidence="1">Gut</tissue>
    </source>
</reference>
<dbReference type="EMBL" id="JARBJD010000044">
    <property type="protein sequence ID" value="KAK2957724.1"/>
    <property type="molecule type" value="Genomic_DNA"/>
</dbReference>
<proteinExistence type="predicted"/>
<gene>
    <name evidence="1" type="ORF">BLNAU_7379</name>
</gene>
<comment type="caution">
    <text evidence="1">The sequence shown here is derived from an EMBL/GenBank/DDBJ whole genome shotgun (WGS) entry which is preliminary data.</text>
</comment>
<evidence type="ECO:0000313" key="1">
    <source>
        <dbReference type="EMBL" id="KAK2957724.1"/>
    </source>
</evidence>
<accession>A0ABQ9Y1Z6</accession>
<organism evidence="1 2">
    <name type="scientific">Blattamonas nauphoetae</name>
    <dbReference type="NCBI Taxonomy" id="2049346"/>
    <lineage>
        <taxon>Eukaryota</taxon>
        <taxon>Metamonada</taxon>
        <taxon>Preaxostyla</taxon>
        <taxon>Oxymonadida</taxon>
        <taxon>Blattamonas</taxon>
    </lineage>
</organism>
<protein>
    <submittedName>
        <fullName evidence="1">Uncharacterized protein</fullName>
    </submittedName>
</protein>
<dbReference type="Proteomes" id="UP001281761">
    <property type="component" value="Unassembled WGS sequence"/>
</dbReference>
<sequence length="161" mass="18097">MFCQKSSVRRKQLCEITQTSALTKSSHVSNRRNPYDEDGRLLLDPRNEKKTHAKMKCRLHTTIQKYICSQYLSFEKLQVLVDNVQEFHGWAGQTELVDDPSAPPNCREFLTQHAESVAELSHIMNVQAPYMAVSDSAELNSLPPFAYAPSLATGKPDVSSA</sequence>
<name>A0ABQ9Y1Z6_9EUKA</name>
<evidence type="ECO:0000313" key="2">
    <source>
        <dbReference type="Proteomes" id="UP001281761"/>
    </source>
</evidence>
<keyword evidence="2" id="KW-1185">Reference proteome</keyword>